<dbReference type="EnsemblBacteria" id="BAA18054">
    <property type="protein sequence ID" value="BAA18054"/>
    <property type="gene ID" value="BAA18054"/>
</dbReference>
<accession>P73984</accession>
<sequence length="181" mass="21303">MLITKQLFLSIKSKVKFYLWYLKYALKLASFKNIHQGEDCFIIGNGPSLNKMDLAKLNQYYTFGLNKIYLIFERVDLSLSYYVTVNRLVIEQCQNEIQNFRCPCFLEFTKSKDIIPFKENIYRLATTGRPYMFQTDITQKICEGNTVTYVAMQLAYYMGFKRVFLIGVDHNFKYSGNPNES</sequence>
<dbReference type="PIR" id="S75493">
    <property type="entry name" value="S75493"/>
</dbReference>
<reference evidence="2 3" key="2">
    <citation type="journal article" date="1996" name="DNA Res.">
        <title>Sequence analysis of the genome of the unicellular cyanobacterium Synechocystis sp. strain PCC6803. II. Sequence determination of the entire genome and assignment of potential protein-coding regions.</title>
        <authorList>
            <person name="Kaneko T."/>
            <person name="Sato S."/>
            <person name="Kotani H."/>
            <person name="Tanaka A."/>
            <person name="Asamizu E."/>
            <person name="Nakamura Y."/>
            <person name="Miyajima N."/>
            <person name="Hirosawa M."/>
            <person name="Sugiura M."/>
            <person name="Sasamoto S."/>
            <person name="Kimura T."/>
            <person name="Hosouchi T."/>
            <person name="Matsuno A."/>
            <person name="Muraki A."/>
            <person name="Nakazaki N."/>
            <person name="Naruo K."/>
            <person name="Okumura S."/>
            <person name="Shimpo S."/>
            <person name="Takeuchi C."/>
            <person name="Wada T."/>
            <person name="Watanabe A."/>
            <person name="Yamada M."/>
            <person name="Yasuda M."/>
            <person name="Tabata S."/>
        </authorList>
    </citation>
    <scope>NUCLEOTIDE SEQUENCE [LARGE SCALE GENOMIC DNA]</scope>
    <source>
        <strain evidence="3">ATCC 27184 / PCC 6803 / Kazusa</strain>
    </source>
</reference>
<evidence type="ECO:0000313" key="2">
    <source>
        <dbReference type="EMBL" id="BAA18054.1"/>
    </source>
</evidence>
<dbReference type="Gene3D" id="3.90.1480.10">
    <property type="entry name" value="Alpha-2,3-sialyltransferase"/>
    <property type="match status" value="1"/>
</dbReference>
<organism evidence="2 3">
    <name type="scientific">Synechocystis sp. (strain ATCC 27184 / PCC 6803 / Kazusa)</name>
    <dbReference type="NCBI Taxonomy" id="1111708"/>
    <lineage>
        <taxon>Bacteria</taxon>
        <taxon>Bacillati</taxon>
        <taxon>Cyanobacteriota</taxon>
        <taxon>Cyanophyceae</taxon>
        <taxon>Synechococcales</taxon>
        <taxon>Merismopediaceae</taxon>
        <taxon>Synechocystis</taxon>
    </lineage>
</organism>
<protein>
    <submittedName>
        <fullName evidence="2">Slr2117 protein</fullName>
    </submittedName>
</protein>
<proteinExistence type="predicted"/>
<dbReference type="eggNOG" id="COG2604">
    <property type="taxonomic scope" value="Bacteria"/>
</dbReference>
<evidence type="ECO:0000313" key="3">
    <source>
        <dbReference type="Proteomes" id="UP000001425"/>
    </source>
</evidence>
<evidence type="ECO:0000259" key="1">
    <source>
        <dbReference type="Pfam" id="PF01973"/>
    </source>
</evidence>
<dbReference type="KEGG" id="syn:slr2117"/>
<dbReference type="PaxDb" id="1148-1653138"/>
<feature type="domain" description="6-hydroxymethylpterin diphosphokinase MptE-like" evidence="1">
    <location>
        <begin position="25"/>
        <end position="173"/>
    </location>
</feature>
<gene>
    <name evidence="2" type="ordered locus">slr2117</name>
</gene>
<dbReference type="Proteomes" id="UP000001425">
    <property type="component" value="Chromosome"/>
</dbReference>
<dbReference type="AlphaFoldDB" id="P73984"/>
<dbReference type="PhylomeDB" id="P73984"/>
<dbReference type="InterPro" id="IPR002826">
    <property type="entry name" value="MptE-like"/>
</dbReference>
<dbReference type="InParanoid" id="P73984"/>
<dbReference type="Pfam" id="PF01973">
    <property type="entry name" value="MptE-like"/>
    <property type="match status" value="1"/>
</dbReference>
<name>P73984_SYNY3</name>
<keyword evidence="3" id="KW-1185">Reference proteome</keyword>
<reference evidence="2 3" key="1">
    <citation type="journal article" date="1995" name="DNA Res.">
        <title>Sequence analysis of the genome of the unicellular cyanobacterium Synechocystis sp. strain PCC6803. I. Sequence features in the 1 Mb region from map positions 64% to 92% of the genome.</title>
        <authorList>
            <person name="Kaneko T."/>
            <person name="Tanaka A."/>
            <person name="Sato S."/>
            <person name="Kotani H."/>
            <person name="Sazuka T."/>
            <person name="Miyajima N."/>
            <person name="Sugiura M."/>
            <person name="Tabata S."/>
        </authorList>
    </citation>
    <scope>NUCLEOTIDE SEQUENCE [LARGE SCALE GENOMIC DNA]</scope>
    <source>
        <strain evidence="3">ATCC 27184 / PCC 6803 / Kazusa</strain>
    </source>
</reference>
<dbReference type="EMBL" id="BA000022">
    <property type="protein sequence ID" value="BAA18054.1"/>
    <property type="molecule type" value="Genomic_DNA"/>
</dbReference>
<dbReference type="STRING" id="1148.gene:10498925"/>